<sequence length="439" mass="49700">MHISKLILSNKAWSFYSLKAKFFTIVLTGLCLALSGGATALPRKSIATIVERSKEKDYKFNATISRNVLENYLDRSITMQSLLVGKGDFNDNLRMIKNIGAKFIGRSVCQWGEEADIPKNLQQERELAQKIHASDPDIILQACIFEIVTLQVNKLAIPKWAFTALGVPIKKRNFNYADMLYPDGKFKNQWGEGSVPDVSRLETKLYFYYLAVCYINIGIEGIHFGQVELMNKNDPNLDNYNQVLTLTRNYAAKHARRHIILCDSHVPGGGFVRNGKLLMDFHAFPLRIMETPGQPEEAMLKVGHTDALYGRSKGGITPSGWSCEHLPYLVEFDNYGVSKYPGKEKAGDIPFWVWGYDEISWFAHQSKQYRAQWLTYAYNWVKKTDLNGHLEMPGGRQTTSPLDHKKWYYANKPGTAVPDGQGDEDTIREIWAPGGNGAK</sequence>
<reference evidence="2" key="1">
    <citation type="journal article" date="2019" name="Int. J. Syst. Evol. Microbiol.">
        <title>The Global Catalogue of Microorganisms (GCM) 10K type strain sequencing project: providing services to taxonomists for standard genome sequencing and annotation.</title>
        <authorList>
            <consortium name="The Broad Institute Genomics Platform"/>
            <consortium name="The Broad Institute Genome Sequencing Center for Infectious Disease"/>
            <person name="Wu L."/>
            <person name="Ma J."/>
        </authorList>
    </citation>
    <scope>NUCLEOTIDE SEQUENCE [LARGE SCALE GENOMIC DNA]</scope>
    <source>
        <strain evidence="2">JCM 16601</strain>
    </source>
</reference>
<gene>
    <name evidence="1" type="ORF">GCM10022210_29410</name>
</gene>
<dbReference type="EMBL" id="BAAAZC010000019">
    <property type="protein sequence ID" value="GAA3976720.1"/>
    <property type="molecule type" value="Genomic_DNA"/>
</dbReference>
<evidence type="ECO:0000313" key="1">
    <source>
        <dbReference type="EMBL" id="GAA3976720.1"/>
    </source>
</evidence>
<proteinExistence type="predicted"/>
<accession>A0ABP7Q580</accession>
<comment type="caution">
    <text evidence="1">The sequence shown here is derived from an EMBL/GenBank/DDBJ whole genome shotgun (WGS) entry which is preliminary data.</text>
</comment>
<protein>
    <submittedName>
        <fullName evidence="1">Uncharacterized protein</fullName>
    </submittedName>
</protein>
<evidence type="ECO:0000313" key="2">
    <source>
        <dbReference type="Proteomes" id="UP001500742"/>
    </source>
</evidence>
<organism evidence="1 2">
    <name type="scientific">Mucilaginibacter dorajii</name>
    <dbReference type="NCBI Taxonomy" id="692994"/>
    <lineage>
        <taxon>Bacteria</taxon>
        <taxon>Pseudomonadati</taxon>
        <taxon>Bacteroidota</taxon>
        <taxon>Sphingobacteriia</taxon>
        <taxon>Sphingobacteriales</taxon>
        <taxon>Sphingobacteriaceae</taxon>
        <taxon>Mucilaginibacter</taxon>
    </lineage>
</organism>
<dbReference type="Proteomes" id="UP001500742">
    <property type="component" value="Unassembled WGS sequence"/>
</dbReference>
<name>A0ABP7Q580_9SPHI</name>
<dbReference type="RefSeq" id="WP_259087246.1">
    <property type="nucleotide sequence ID" value="NZ_JANTYS010000002.1"/>
</dbReference>
<keyword evidence="2" id="KW-1185">Reference proteome</keyword>